<dbReference type="PROSITE" id="PS51186">
    <property type="entry name" value="GNAT"/>
    <property type="match status" value="1"/>
</dbReference>
<evidence type="ECO:0000256" key="2">
    <source>
        <dbReference type="ARBA" id="ARBA00023315"/>
    </source>
</evidence>
<dbReference type="InterPro" id="IPR045047">
    <property type="entry name" value="Ard1-like"/>
</dbReference>
<dbReference type="STRING" id="229919.GCA_001050195_03029"/>
<accession>A0A3D1JD72</accession>
<dbReference type="AlphaFoldDB" id="A0A3D1JD72"/>
<dbReference type="CDD" id="cd04301">
    <property type="entry name" value="NAT_SF"/>
    <property type="match status" value="1"/>
</dbReference>
<organism evidence="4 5">
    <name type="scientific">Anaerolinea thermolimosa</name>
    <dbReference type="NCBI Taxonomy" id="229919"/>
    <lineage>
        <taxon>Bacteria</taxon>
        <taxon>Bacillati</taxon>
        <taxon>Chloroflexota</taxon>
        <taxon>Anaerolineae</taxon>
        <taxon>Anaerolineales</taxon>
        <taxon>Anaerolineaceae</taxon>
        <taxon>Anaerolinea</taxon>
    </lineage>
</organism>
<dbReference type="GO" id="GO:0004596">
    <property type="term" value="F:protein-N-terminal amino-acid acetyltransferase activity"/>
    <property type="evidence" value="ECO:0007669"/>
    <property type="project" value="InterPro"/>
</dbReference>
<feature type="domain" description="N-acetyltransferase" evidence="3">
    <location>
        <begin position="5"/>
        <end position="148"/>
    </location>
</feature>
<dbReference type="InterPro" id="IPR016181">
    <property type="entry name" value="Acyl_CoA_acyltransferase"/>
</dbReference>
<dbReference type="InterPro" id="IPR000182">
    <property type="entry name" value="GNAT_dom"/>
</dbReference>
<keyword evidence="1" id="KW-0808">Transferase</keyword>
<dbReference type="SUPFAM" id="SSF55729">
    <property type="entry name" value="Acyl-CoA N-acyltransferases (Nat)"/>
    <property type="match status" value="1"/>
</dbReference>
<dbReference type="PANTHER" id="PTHR23091:SF4">
    <property type="entry name" value="N-TERMINAL AMINO-ACID N(ALPHA)-ACETYLTRANSFERASE NATA"/>
    <property type="match status" value="1"/>
</dbReference>
<dbReference type="Pfam" id="PF00583">
    <property type="entry name" value="Acetyltransf_1"/>
    <property type="match status" value="1"/>
</dbReference>
<dbReference type="PANTHER" id="PTHR23091">
    <property type="entry name" value="N-TERMINAL ACETYLTRANSFERASE"/>
    <property type="match status" value="1"/>
</dbReference>
<dbReference type="EMBL" id="DPBP01000005">
    <property type="protein sequence ID" value="HCE16531.1"/>
    <property type="molecule type" value="Genomic_DNA"/>
</dbReference>
<name>A0A3D1JD72_9CHLR</name>
<evidence type="ECO:0000313" key="5">
    <source>
        <dbReference type="Proteomes" id="UP000264141"/>
    </source>
</evidence>
<evidence type="ECO:0000256" key="1">
    <source>
        <dbReference type="ARBA" id="ARBA00022679"/>
    </source>
</evidence>
<keyword evidence="2" id="KW-0012">Acyltransferase</keyword>
<dbReference type="Proteomes" id="UP000264141">
    <property type="component" value="Unassembled WGS sequence"/>
</dbReference>
<sequence>MQSGFILTGAGLGDLNALRRLEQECFGGDAWPLWDLIGVLILPGLVRLKAVIGSEMIGFVGGDPHPAEGVGWVATLGVLPAYRRRGVASALLQACEEAMGMPTVRLSVRRSNLAALQLYHNHGYHLVDVWNAYYFDGEDALVLEKKMQFPPKSG</sequence>
<dbReference type="Gene3D" id="3.40.630.30">
    <property type="match status" value="1"/>
</dbReference>
<proteinExistence type="predicted"/>
<comment type="caution">
    <text evidence="4">The sequence shown here is derived from an EMBL/GenBank/DDBJ whole genome shotgun (WGS) entry which is preliminary data.</text>
</comment>
<protein>
    <recommendedName>
        <fullName evidence="3">N-acetyltransferase domain-containing protein</fullName>
    </recommendedName>
</protein>
<gene>
    <name evidence="4" type="ORF">DEQ80_01600</name>
</gene>
<evidence type="ECO:0000259" key="3">
    <source>
        <dbReference type="PROSITE" id="PS51186"/>
    </source>
</evidence>
<reference evidence="4 5" key="1">
    <citation type="journal article" date="2018" name="Nat. Biotechnol.">
        <title>A standardized bacterial taxonomy based on genome phylogeny substantially revises the tree of life.</title>
        <authorList>
            <person name="Parks D.H."/>
            <person name="Chuvochina M."/>
            <person name="Waite D.W."/>
            <person name="Rinke C."/>
            <person name="Skarshewski A."/>
            <person name="Chaumeil P.A."/>
            <person name="Hugenholtz P."/>
        </authorList>
    </citation>
    <scope>NUCLEOTIDE SEQUENCE [LARGE SCALE GENOMIC DNA]</scope>
    <source>
        <strain evidence="4">UBA8781</strain>
    </source>
</reference>
<dbReference type="GO" id="GO:0031415">
    <property type="term" value="C:NatA complex"/>
    <property type="evidence" value="ECO:0007669"/>
    <property type="project" value="InterPro"/>
</dbReference>
<evidence type="ECO:0000313" key="4">
    <source>
        <dbReference type="EMBL" id="HCE16531.1"/>
    </source>
</evidence>